<dbReference type="PIRSF" id="PIRSF000722">
    <property type="entry name" value="Acetate_prop_kin"/>
    <property type="match status" value="1"/>
</dbReference>
<keyword evidence="3 5" id="KW-0418">Kinase</keyword>
<proteinExistence type="inferred from homology"/>
<name>A0A9W4XVE1_9PLEO</name>
<dbReference type="Proteomes" id="UP001152607">
    <property type="component" value="Unassembled WGS sequence"/>
</dbReference>
<dbReference type="PROSITE" id="PS01075">
    <property type="entry name" value="ACETATE_KINASE_1"/>
    <property type="match status" value="1"/>
</dbReference>
<feature type="active site" description="Proton donor/acceptor" evidence="5">
    <location>
        <position position="156"/>
    </location>
</feature>
<dbReference type="InterPro" id="IPR000890">
    <property type="entry name" value="Aliphatic_acid_kin_short-chain"/>
</dbReference>
<dbReference type="Gene3D" id="3.30.420.40">
    <property type="match status" value="2"/>
</dbReference>
<dbReference type="NCBIfam" id="TIGR00016">
    <property type="entry name" value="ackA"/>
    <property type="match status" value="1"/>
</dbReference>
<keyword evidence="2 5" id="KW-0547">Nucleotide-binding</keyword>
<feature type="binding site" evidence="5">
    <location>
        <position position="100"/>
    </location>
    <ligand>
        <name>substrate</name>
    </ligand>
</feature>
<dbReference type="OrthoDB" id="67445at2759"/>
<protein>
    <recommendedName>
        <fullName evidence="5">Probable acetate kinase</fullName>
        <ecNumber evidence="5">2.7.2.1</ecNumber>
    </recommendedName>
    <alternativeName>
        <fullName evidence="5">Acetokinase</fullName>
    </alternativeName>
</protein>
<dbReference type="PROSITE" id="PS01076">
    <property type="entry name" value="ACETATE_KINASE_2"/>
    <property type="match status" value="1"/>
</dbReference>
<evidence type="ECO:0000256" key="5">
    <source>
        <dbReference type="HAMAP-Rule" id="MF_03131"/>
    </source>
</evidence>
<evidence type="ECO:0000256" key="4">
    <source>
        <dbReference type="ARBA" id="ARBA00022840"/>
    </source>
</evidence>
<accession>A0A9W4XVE1</accession>
<evidence type="ECO:0000256" key="1">
    <source>
        <dbReference type="ARBA" id="ARBA00022679"/>
    </source>
</evidence>
<feature type="binding site" evidence="5">
    <location>
        <begin position="216"/>
        <end position="220"/>
    </location>
    <ligand>
        <name>ATP</name>
        <dbReference type="ChEBI" id="CHEBI:30616"/>
    </ligand>
</feature>
<dbReference type="SUPFAM" id="SSF53067">
    <property type="entry name" value="Actin-like ATPase domain"/>
    <property type="match status" value="2"/>
</dbReference>
<dbReference type="InterPro" id="IPR043129">
    <property type="entry name" value="ATPase_NBD"/>
</dbReference>
<keyword evidence="7" id="KW-1185">Reference proteome</keyword>
<dbReference type="EMBL" id="CAOQHR010000005">
    <property type="protein sequence ID" value="CAI6334402.1"/>
    <property type="molecule type" value="Genomic_DNA"/>
</dbReference>
<comment type="catalytic activity">
    <reaction evidence="5">
        <text>acetate + ATP = acetyl phosphate + ADP</text>
        <dbReference type="Rhea" id="RHEA:11352"/>
        <dbReference type="ChEBI" id="CHEBI:22191"/>
        <dbReference type="ChEBI" id="CHEBI:30089"/>
        <dbReference type="ChEBI" id="CHEBI:30616"/>
        <dbReference type="ChEBI" id="CHEBI:456216"/>
        <dbReference type="EC" id="2.7.2.1"/>
    </reaction>
</comment>
<dbReference type="GO" id="GO:0006083">
    <property type="term" value="P:acetate metabolic process"/>
    <property type="evidence" value="ECO:0007669"/>
    <property type="project" value="TreeGrafter"/>
</dbReference>
<feature type="binding site" evidence="5">
    <location>
        <position position="402"/>
    </location>
    <ligand>
        <name>Mg(2+)</name>
        <dbReference type="ChEBI" id="CHEBI:18420"/>
    </ligand>
</feature>
<dbReference type="HAMAP" id="MF_00020">
    <property type="entry name" value="Acetate_kinase"/>
    <property type="match status" value="1"/>
</dbReference>
<reference evidence="6" key="1">
    <citation type="submission" date="2023-01" db="EMBL/GenBank/DDBJ databases">
        <authorList>
            <person name="Van Ghelder C."/>
            <person name="Rancurel C."/>
        </authorList>
    </citation>
    <scope>NUCLEOTIDE SEQUENCE</scope>
    <source>
        <strain evidence="6">CNCM I-4278</strain>
    </source>
</reference>
<keyword evidence="4 5" id="KW-0067">ATP-binding</keyword>
<dbReference type="PANTHER" id="PTHR21060">
    <property type="entry name" value="ACETATE KINASE"/>
    <property type="match status" value="1"/>
</dbReference>
<feature type="site" description="Transition state stabilizer" evidence="5">
    <location>
        <position position="188"/>
    </location>
</feature>
<keyword evidence="5" id="KW-0479">Metal-binding</keyword>
<dbReference type="EC" id="2.7.2.1" evidence="5"/>
<dbReference type="GO" id="GO:0008776">
    <property type="term" value="F:acetate kinase activity"/>
    <property type="evidence" value="ECO:0007669"/>
    <property type="project" value="UniProtKB-UniRule"/>
</dbReference>
<sequence>MEIILSVNAGSSSVKISVFKAPEDKTTTTPTQLAEAVISGLTAPPASLKYTRGTHRTNSQDLPSITSQEAAFHHILTHLTTDAALPELARTKDIRYVCHRVVHGGNYPRSQVIDSSTLHHIEALSDLAPLHNAPALGIVKAAAEMLPQATNVAFFDTSFHSSIPEHISTYPIDQRVAKKNGLRKYGFHGISYEFITRAVSTYLSIPRTSLNIIALHLGSGASATCIKSGRSHDTSMGLTPLSGLPGATRSGDIDASLPFHFTHDALRPSRSASSSLHLSRAEHILNSDSGWRSLTGTTDFGVISARGREEDELAFRLFVDRIVGFVGSYYVKLGGKVDALVFAGGIGERGERVRRDVVGMVGCLGFGIDEGRNMGVGGVDGVVVDVGGDAGMGRVLVVRTDEQAEMARGVVEGIGRVNEGGRK</sequence>
<dbReference type="PANTHER" id="PTHR21060:SF15">
    <property type="entry name" value="ACETATE KINASE-RELATED"/>
    <property type="match status" value="1"/>
</dbReference>
<dbReference type="InterPro" id="IPR023865">
    <property type="entry name" value="Aliphatic_acid_kinase_CS"/>
</dbReference>
<dbReference type="Pfam" id="PF00871">
    <property type="entry name" value="Acetate_kinase"/>
    <property type="match status" value="1"/>
</dbReference>
<feature type="binding site" evidence="5">
    <location>
        <position position="15"/>
    </location>
    <ligand>
        <name>ATP</name>
        <dbReference type="ChEBI" id="CHEBI:30616"/>
    </ligand>
</feature>
<dbReference type="GO" id="GO:0000287">
    <property type="term" value="F:magnesium ion binding"/>
    <property type="evidence" value="ECO:0007669"/>
    <property type="project" value="UniProtKB-UniRule"/>
</dbReference>
<evidence type="ECO:0000256" key="3">
    <source>
        <dbReference type="ARBA" id="ARBA00022777"/>
    </source>
</evidence>
<dbReference type="GO" id="GO:0005524">
    <property type="term" value="F:ATP binding"/>
    <property type="evidence" value="ECO:0007669"/>
    <property type="project" value="UniProtKB-KW"/>
</dbReference>
<comment type="similarity">
    <text evidence="5">Belongs to the acetokinase family.</text>
</comment>
<evidence type="ECO:0000313" key="6">
    <source>
        <dbReference type="EMBL" id="CAI6334402.1"/>
    </source>
</evidence>
<dbReference type="GO" id="GO:0006085">
    <property type="term" value="P:acetyl-CoA biosynthetic process"/>
    <property type="evidence" value="ECO:0007669"/>
    <property type="project" value="UniProtKB-UniRule"/>
</dbReference>
<dbReference type="PRINTS" id="PR00471">
    <property type="entry name" value="ACETATEKNASE"/>
</dbReference>
<comment type="pathway">
    <text evidence="5">Metabolic intermediate biosynthesis; acetyl-CoA biosynthesis; acetyl-CoA from acetate: step 1/2.</text>
</comment>
<comment type="cofactor">
    <cofactor evidence="5">
        <name>Mg(2+)</name>
        <dbReference type="ChEBI" id="CHEBI:18420"/>
    </cofactor>
</comment>
<organism evidence="6 7">
    <name type="scientific">Periconia digitata</name>
    <dbReference type="NCBI Taxonomy" id="1303443"/>
    <lineage>
        <taxon>Eukaryota</taxon>
        <taxon>Fungi</taxon>
        <taxon>Dikarya</taxon>
        <taxon>Ascomycota</taxon>
        <taxon>Pezizomycotina</taxon>
        <taxon>Dothideomycetes</taxon>
        <taxon>Pleosporomycetidae</taxon>
        <taxon>Pleosporales</taxon>
        <taxon>Massarineae</taxon>
        <taxon>Periconiaceae</taxon>
        <taxon>Periconia</taxon>
    </lineage>
</organism>
<feature type="site" description="Transition state stabilizer" evidence="5">
    <location>
        <position position="249"/>
    </location>
</feature>
<feature type="binding site" evidence="5">
    <location>
        <position position="8"/>
    </location>
    <ligand>
        <name>Mg(2+)</name>
        <dbReference type="ChEBI" id="CHEBI:18420"/>
    </ligand>
</feature>
<dbReference type="InterPro" id="IPR004372">
    <property type="entry name" value="Ac/propionate_kinase"/>
</dbReference>
<comment type="caution">
    <text evidence="5">Lacks conserved residue(s) required for the propagation of feature annotation.</text>
</comment>
<keyword evidence="1 5" id="KW-0808">Transferase</keyword>
<keyword evidence="5" id="KW-0460">Magnesium</keyword>
<evidence type="ECO:0000313" key="7">
    <source>
        <dbReference type="Proteomes" id="UP001152607"/>
    </source>
</evidence>
<gene>
    <name evidence="6" type="ORF">PDIGIT_LOCUS7460</name>
</gene>
<comment type="caution">
    <text evidence="6">The sequence shown here is derived from an EMBL/GenBank/DDBJ whole genome shotgun (WGS) entry which is preliminary data.</text>
</comment>
<dbReference type="AlphaFoldDB" id="A0A9W4XVE1"/>
<evidence type="ECO:0000256" key="2">
    <source>
        <dbReference type="ARBA" id="ARBA00022741"/>
    </source>
</evidence>